<organism evidence="1 2">
    <name type="scientific">Shewanella aestuarii</name>
    <dbReference type="NCBI Taxonomy" id="1028752"/>
    <lineage>
        <taxon>Bacteria</taxon>
        <taxon>Pseudomonadati</taxon>
        <taxon>Pseudomonadota</taxon>
        <taxon>Gammaproteobacteria</taxon>
        <taxon>Alteromonadales</taxon>
        <taxon>Shewanellaceae</taxon>
        <taxon>Shewanella</taxon>
    </lineage>
</organism>
<evidence type="ECO:0000313" key="2">
    <source>
        <dbReference type="Proteomes" id="UP000502608"/>
    </source>
</evidence>
<sequence>MAVALVTMIAFMAITAFYWKIAKDEIFYLCSNFSFGVTQASVIRQLNTADLSHYTHTLNESGSIIVLSSQLYFVTNQCTIELDKHEKVVFAAYQ</sequence>
<proteinExistence type="predicted"/>
<keyword evidence="2" id="KW-1185">Reference proteome</keyword>
<protein>
    <submittedName>
        <fullName evidence="1">Uncharacterized protein</fullName>
    </submittedName>
</protein>
<name>A0A6G9QLI7_9GAMM</name>
<dbReference type="EMBL" id="CP050313">
    <property type="protein sequence ID" value="QIR15406.1"/>
    <property type="molecule type" value="Genomic_DNA"/>
</dbReference>
<dbReference type="Proteomes" id="UP000502608">
    <property type="component" value="Chromosome"/>
</dbReference>
<gene>
    <name evidence="1" type="ORF">HBH39_13620</name>
</gene>
<reference evidence="1 2" key="1">
    <citation type="submission" date="2020-03" db="EMBL/GenBank/DDBJ databases">
        <title>Complete genome sequence of Shewanella sp.</title>
        <authorList>
            <person name="Kim Y.-S."/>
            <person name="Kim S.-J."/>
            <person name="Jung H.-K."/>
            <person name="Kim K.-H."/>
        </authorList>
    </citation>
    <scope>NUCLEOTIDE SEQUENCE [LARGE SCALE GENOMIC DNA]</scope>
    <source>
        <strain evidence="1 2">PN3F2</strain>
    </source>
</reference>
<accession>A0A6G9QLI7</accession>
<dbReference type="RefSeq" id="WP_167679162.1">
    <property type="nucleotide sequence ID" value="NZ_CP050313.1"/>
</dbReference>
<dbReference type="KEGG" id="saes:HBH39_13620"/>
<evidence type="ECO:0000313" key="1">
    <source>
        <dbReference type="EMBL" id="QIR15406.1"/>
    </source>
</evidence>
<dbReference type="AlphaFoldDB" id="A0A6G9QLI7"/>